<evidence type="ECO:0000256" key="1">
    <source>
        <dbReference type="ARBA" id="ARBA00004141"/>
    </source>
</evidence>
<feature type="transmembrane region" description="Helical" evidence="6">
    <location>
        <begin position="142"/>
        <end position="163"/>
    </location>
</feature>
<dbReference type="EMBL" id="JAKMXF010000166">
    <property type="protein sequence ID" value="KAI6655881.1"/>
    <property type="molecule type" value="Genomic_DNA"/>
</dbReference>
<evidence type="ECO:0000256" key="5">
    <source>
        <dbReference type="ARBA" id="ARBA00023136"/>
    </source>
</evidence>
<evidence type="ECO:0000256" key="2">
    <source>
        <dbReference type="ARBA" id="ARBA00008816"/>
    </source>
</evidence>
<dbReference type="GO" id="GO:0006644">
    <property type="term" value="P:phospholipid metabolic process"/>
    <property type="evidence" value="ECO:0007669"/>
    <property type="project" value="InterPro"/>
</dbReference>
<feature type="transmembrane region" description="Helical" evidence="6">
    <location>
        <begin position="275"/>
        <end position="298"/>
    </location>
</feature>
<comment type="caution">
    <text evidence="8">The sequence shown here is derived from an EMBL/GenBank/DDBJ whole genome shotgun (WGS) entry which is preliminary data.</text>
</comment>
<feature type="transmembrane region" description="Helical" evidence="6">
    <location>
        <begin position="84"/>
        <end position="101"/>
    </location>
</feature>
<dbReference type="SUPFAM" id="SSF48317">
    <property type="entry name" value="Acid phosphatase/Vanadium-dependent haloperoxidase"/>
    <property type="match status" value="1"/>
</dbReference>
<evidence type="ECO:0000259" key="7">
    <source>
        <dbReference type="SMART" id="SM00014"/>
    </source>
</evidence>
<keyword evidence="4 6" id="KW-1133">Transmembrane helix</keyword>
<dbReference type="Pfam" id="PF01569">
    <property type="entry name" value="PAP2"/>
    <property type="match status" value="1"/>
</dbReference>
<dbReference type="Gene3D" id="1.20.144.10">
    <property type="entry name" value="Phosphatidic acid phosphatase type 2/haloperoxidase"/>
    <property type="match status" value="1"/>
</dbReference>
<comment type="similarity">
    <text evidence="2">Belongs to the PA-phosphatase related phosphoesterase family.</text>
</comment>
<protein>
    <submittedName>
        <fullName evidence="8">Lipid phosphate phosphohydrolase 1-like</fullName>
    </submittedName>
</protein>
<dbReference type="Proteomes" id="UP001165289">
    <property type="component" value="Unassembled WGS sequence"/>
</dbReference>
<organism evidence="8 9">
    <name type="scientific">Oopsacas minuta</name>
    <dbReference type="NCBI Taxonomy" id="111878"/>
    <lineage>
        <taxon>Eukaryota</taxon>
        <taxon>Metazoa</taxon>
        <taxon>Porifera</taxon>
        <taxon>Hexactinellida</taxon>
        <taxon>Hexasterophora</taxon>
        <taxon>Lyssacinosida</taxon>
        <taxon>Leucopsacidae</taxon>
        <taxon>Oopsacas</taxon>
    </lineage>
</organism>
<feature type="domain" description="Phosphatidic acid phosphatase type 2/haloperoxidase" evidence="7">
    <location>
        <begin position="144"/>
        <end position="290"/>
    </location>
</feature>
<feature type="transmembrane region" description="Helical" evidence="6">
    <location>
        <begin position="214"/>
        <end position="235"/>
    </location>
</feature>
<feature type="transmembrane region" description="Helical" evidence="6">
    <location>
        <begin position="31"/>
        <end position="54"/>
    </location>
</feature>
<dbReference type="PANTHER" id="PTHR10165:SF103">
    <property type="entry name" value="PHOSPHOLIPID PHOSPHATASE HOMOLOG 1.2 HOMOLOG"/>
    <property type="match status" value="1"/>
</dbReference>
<accession>A0AAV7K3Y9</accession>
<dbReference type="GO" id="GO:0008195">
    <property type="term" value="F:phosphatidate phosphatase activity"/>
    <property type="evidence" value="ECO:0007669"/>
    <property type="project" value="TreeGrafter"/>
</dbReference>
<dbReference type="InterPro" id="IPR000326">
    <property type="entry name" value="PAP2/HPO"/>
</dbReference>
<dbReference type="SMART" id="SM00014">
    <property type="entry name" value="acidPPc"/>
    <property type="match status" value="1"/>
</dbReference>
<name>A0AAV7K3Y9_9METZ</name>
<evidence type="ECO:0000256" key="6">
    <source>
        <dbReference type="SAM" id="Phobius"/>
    </source>
</evidence>
<gene>
    <name evidence="8" type="ORF">LOD99_1615</name>
</gene>
<keyword evidence="3 6" id="KW-0812">Transmembrane</keyword>
<evidence type="ECO:0000256" key="4">
    <source>
        <dbReference type="ARBA" id="ARBA00022989"/>
    </source>
</evidence>
<dbReference type="GO" id="GO:0046839">
    <property type="term" value="P:phospholipid dephosphorylation"/>
    <property type="evidence" value="ECO:0007669"/>
    <property type="project" value="TreeGrafter"/>
</dbReference>
<dbReference type="GO" id="GO:0007165">
    <property type="term" value="P:signal transduction"/>
    <property type="evidence" value="ECO:0007669"/>
    <property type="project" value="TreeGrafter"/>
</dbReference>
<evidence type="ECO:0000256" key="3">
    <source>
        <dbReference type="ARBA" id="ARBA00022692"/>
    </source>
</evidence>
<sequence>MSERNALLHPEIHYLGNNDITSNRVTIHYSIIHLIFELLFPITLAIVLTLISLIKFPLTQLGFFCDDRTIRYPYQESTVKSYEMYLFLVPTILSFIILTLVEQFSQFYERKCLQTLAKTRPVHVILNCIVRNFEVPFWLWKFVYILYAFVVGHLVTMVVTYSLKLSVGELRPHFLDVCKPNLSLTTCKNTLGFEVYVTNYTCTGDSDLVREGRLSFPSGHSSFISYNMAFLIFYLETKQFLPRGFRSFLSIVFAIVACLISLSRLDDFKHHNHDVIAGMAIGVVTAAFMYFYIMRYNIVISIHKKRKKLSHRVDHDLSGARI</sequence>
<evidence type="ECO:0000313" key="8">
    <source>
        <dbReference type="EMBL" id="KAI6655881.1"/>
    </source>
</evidence>
<keyword evidence="9" id="KW-1185">Reference proteome</keyword>
<dbReference type="AlphaFoldDB" id="A0AAV7K3Y9"/>
<reference evidence="8 9" key="1">
    <citation type="journal article" date="2023" name="BMC Biol.">
        <title>The compact genome of the sponge Oopsacas minuta (Hexactinellida) is lacking key metazoan core genes.</title>
        <authorList>
            <person name="Santini S."/>
            <person name="Schenkelaars Q."/>
            <person name="Jourda C."/>
            <person name="Duchesne M."/>
            <person name="Belahbib H."/>
            <person name="Rocher C."/>
            <person name="Selva M."/>
            <person name="Riesgo A."/>
            <person name="Vervoort M."/>
            <person name="Leys S.P."/>
            <person name="Kodjabachian L."/>
            <person name="Le Bivic A."/>
            <person name="Borchiellini C."/>
            <person name="Claverie J.M."/>
            <person name="Renard E."/>
        </authorList>
    </citation>
    <scope>NUCLEOTIDE SEQUENCE [LARGE SCALE GENOMIC DNA]</scope>
    <source>
        <strain evidence="8">SPO-2</strain>
    </source>
</reference>
<dbReference type="GO" id="GO:0005886">
    <property type="term" value="C:plasma membrane"/>
    <property type="evidence" value="ECO:0007669"/>
    <property type="project" value="TreeGrafter"/>
</dbReference>
<dbReference type="InterPro" id="IPR036938">
    <property type="entry name" value="PAP2/HPO_sf"/>
</dbReference>
<evidence type="ECO:0000313" key="9">
    <source>
        <dbReference type="Proteomes" id="UP001165289"/>
    </source>
</evidence>
<dbReference type="InterPro" id="IPR043216">
    <property type="entry name" value="PAP-like"/>
</dbReference>
<feature type="transmembrane region" description="Helical" evidence="6">
    <location>
        <begin position="247"/>
        <end position="263"/>
    </location>
</feature>
<comment type="subcellular location">
    <subcellularLocation>
        <location evidence="1">Membrane</location>
        <topology evidence="1">Multi-pass membrane protein</topology>
    </subcellularLocation>
</comment>
<keyword evidence="5 6" id="KW-0472">Membrane</keyword>
<proteinExistence type="inferred from homology"/>
<dbReference type="PANTHER" id="PTHR10165">
    <property type="entry name" value="LIPID PHOSPHATE PHOSPHATASE"/>
    <property type="match status" value="1"/>
</dbReference>